<organism evidence="2 3">
    <name type="scientific">Tichowtungia aerotolerans</name>
    <dbReference type="NCBI Taxonomy" id="2697043"/>
    <lineage>
        <taxon>Bacteria</taxon>
        <taxon>Pseudomonadati</taxon>
        <taxon>Kiritimatiellota</taxon>
        <taxon>Tichowtungiia</taxon>
        <taxon>Tichowtungiales</taxon>
        <taxon>Tichowtungiaceae</taxon>
        <taxon>Tichowtungia</taxon>
    </lineage>
</organism>
<dbReference type="Proteomes" id="UP000464954">
    <property type="component" value="Chromosome"/>
</dbReference>
<evidence type="ECO:0000313" key="3">
    <source>
        <dbReference type="Proteomes" id="UP000464954"/>
    </source>
</evidence>
<dbReference type="KEGG" id="taer:GT409_04145"/>
<reference evidence="2 3" key="1">
    <citation type="submission" date="2020-01" db="EMBL/GenBank/DDBJ databases">
        <title>Ponticoccus aerotolerans gen. nov., sp. nov., an anaerobic bacterium and proposal of Ponticoccusceae fam. nov., Ponticoccusles ord. nov. and Ponticoccuse classis nov. in the phylum Kiritimatiellaeota.</title>
        <authorList>
            <person name="Zhou L.Y."/>
            <person name="Du Z.J."/>
        </authorList>
    </citation>
    <scope>NUCLEOTIDE SEQUENCE [LARGE SCALE GENOMIC DNA]</scope>
    <source>
        <strain evidence="2 3">S-5007</strain>
    </source>
</reference>
<evidence type="ECO:0000313" key="2">
    <source>
        <dbReference type="EMBL" id="QHI68670.1"/>
    </source>
</evidence>
<evidence type="ECO:0000256" key="1">
    <source>
        <dbReference type="SAM" id="Phobius"/>
    </source>
</evidence>
<sequence>MIQAKLAARQLMPVTLAAKNMKNLIPVITLIVGVGIGWGIATYQSRCAFQEIQKTWTPEFRELVTQSVSIGKTMTKDELQELRKFAIKTGSKKVTDLNSQAYAEAKHALLMKKLIENGEVDEALSYSLSCLGRFIEQYDRGDFENDINEELADKLADHIKSANQCPHSITASGGSE</sequence>
<dbReference type="EMBL" id="CP047593">
    <property type="protein sequence ID" value="QHI68670.1"/>
    <property type="molecule type" value="Genomic_DNA"/>
</dbReference>
<keyword evidence="3" id="KW-1185">Reference proteome</keyword>
<accession>A0A6P1M255</accession>
<keyword evidence="1" id="KW-0812">Transmembrane</keyword>
<keyword evidence="1" id="KW-0472">Membrane</keyword>
<keyword evidence="1" id="KW-1133">Transmembrane helix</keyword>
<gene>
    <name evidence="2" type="ORF">GT409_04145</name>
</gene>
<protein>
    <submittedName>
        <fullName evidence="2">Uncharacterized protein</fullName>
    </submittedName>
</protein>
<dbReference type="RefSeq" id="WP_160627218.1">
    <property type="nucleotide sequence ID" value="NZ_CP047593.1"/>
</dbReference>
<name>A0A6P1M255_9BACT</name>
<proteinExistence type="predicted"/>
<dbReference type="AlphaFoldDB" id="A0A6P1M255"/>
<feature type="transmembrane region" description="Helical" evidence="1">
    <location>
        <begin position="21"/>
        <end position="41"/>
    </location>
</feature>